<protein>
    <recommendedName>
        <fullName evidence="5">HTH tetR-type domain-containing protein</fullName>
    </recommendedName>
</protein>
<dbReference type="SUPFAM" id="SSF48498">
    <property type="entry name" value="Tetracyclin repressor-like, C-terminal domain"/>
    <property type="match status" value="1"/>
</dbReference>
<feature type="domain" description="HTH tetR-type" evidence="5">
    <location>
        <begin position="1"/>
        <end position="55"/>
    </location>
</feature>
<evidence type="ECO:0000313" key="6">
    <source>
        <dbReference type="EMBL" id="GAA1919723.1"/>
    </source>
</evidence>
<name>A0ABN2PFG0_9MICO</name>
<dbReference type="PANTHER" id="PTHR30055">
    <property type="entry name" value="HTH-TYPE TRANSCRIPTIONAL REGULATOR RUTR"/>
    <property type="match status" value="1"/>
</dbReference>
<dbReference type="SUPFAM" id="SSF46689">
    <property type="entry name" value="Homeodomain-like"/>
    <property type="match status" value="1"/>
</dbReference>
<accession>A0ABN2PFG0</accession>
<organism evidence="6 7">
    <name type="scientific">Microbacterium aoyamense</name>
    <dbReference type="NCBI Taxonomy" id="344166"/>
    <lineage>
        <taxon>Bacteria</taxon>
        <taxon>Bacillati</taxon>
        <taxon>Actinomycetota</taxon>
        <taxon>Actinomycetes</taxon>
        <taxon>Micrococcales</taxon>
        <taxon>Microbacteriaceae</taxon>
        <taxon>Microbacterium</taxon>
    </lineage>
</organism>
<keyword evidence="2 4" id="KW-0238">DNA-binding</keyword>
<evidence type="ECO:0000259" key="5">
    <source>
        <dbReference type="PROSITE" id="PS50977"/>
    </source>
</evidence>
<dbReference type="PRINTS" id="PR00455">
    <property type="entry name" value="HTHTETR"/>
</dbReference>
<keyword evidence="7" id="KW-1185">Reference proteome</keyword>
<dbReference type="InterPro" id="IPR036271">
    <property type="entry name" value="Tet_transcr_reg_TetR-rel_C_sf"/>
</dbReference>
<dbReference type="PANTHER" id="PTHR30055:SF234">
    <property type="entry name" value="HTH-TYPE TRANSCRIPTIONAL REGULATOR BETI"/>
    <property type="match status" value="1"/>
</dbReference>
<dbReference type="InterPro" id="IPR001647">
    <property type="entry name" value="HTH_TetR"/>
</dbReference>
<keyword evidence="3" id="KW-0804">Transcription</keyword>
<feature type="DNA-binding region" description="H-T-H motif" evidence="4">
    <location>
        <begin position="18"/>
        <end position="37"/>
    </location>
</feature>
<dbReference type="InterPro" id="IPR050109">
    <property type="entry name" value="HTH-type_TetR-like_transc_reg"/>
</dbReference>
<dbReference type="Pfam" id="PF00440">
    <property type="entry name" value="TetR_N"/>
    <property type="match status" value="1"/>
</dbReference>
<dbReference type="InterPro" id="IPR009057">
    <property type="entry name" value="Homeodomain-like_sf"/>
</dbReference>
<dbReference type="Proteomes" id="UP001501343">
    <property type="component" value="Unassembled WGS sequence"/>
</dbReference>
<keyword evidence="1" id="KW-0805">Transcription regulation</keyword>
<evidence type="ECO:0000313" key="7">
    <source>
        <dbReference type="Proteomes" id="UP001501343"/>
    </source>
</evidence>
<sequence>MLDAAAGEILAVGYASASLSSIAARLGVTKGALAYHFPSKSDMADALFAHALGMHARLEASISEAGLRGVRALVANGSATGLYTQTDLRFAAATSMLLTPGTGGLTLPPLLSDLADLYAGYLREAIEDGEVPADLDPVDAGEFMLTGGLGQISFLTRHPERQGSRDMRFTRWQLRAIGVADVDRLIDGALAAGIIVPARFDQPGFTATD</sequence>
<proteinExistence type="predicted"/>
<dbReference type="EMBL" id="BAAAOF010000002">
    <property type="protein sequence ID" value="GAA1919723.1"/>
    <property type="molecule type" value="Genomic_DNA"/>
</dbReference>
<evidence type="ECO:0000256" key="3">
    <source>
        <dbReference type="ARBA" id="ARBA00023163"/>
    </source>
</evidence>
<evidence type="ECO:0000256" key="1">
    <source>
        <dbReference type="ARBA" id="ARBA00023015"/>
    </source>
</evidence>
<reference evidence="6 7" key="1">
    <citation type="journal article" date="2019" name="Int. J. Syst. Evol. Microbiol.">
        <title>The Global Catalogue of Microorganisms (GCM) 10K type strain sequencing project: providing services to taxonomists for standard genome sequencing and annotation.</title>
        <authorList>
            <consortium name="The Broad Institute Genomics Platform"/>
            <consortium name="The Broad Institute Genome Sequencing Center for Infectious Disease"/>
            <person name="Wu L."/>
            <person name="Ma J."/>
        </authorList>
    </citation>
    <scope>NUCLEOTIDE SEQUENCE [LARGE SCALE GENOMIC DNA]</scope>
    <source>
        <strain evidence="6 7">JCM 14900</strain>
    </source>
</reference>
<comment type="caution">
    <text evidence="6">The sequence shown here is derived from an EMBL/GenBank/DDBJ whole genome shotgun (WGS) entry which is preliminary data.</text>
</comment>
<dbReference type="Gene3D" id="1.10.357.10">
    <property type="entry name" value="Tetracycline Repressor, domain 2"/>
    <property type="match status" value="1"/>
</dbReference>
<dbReference type="PROSITE" id="PS50977">
    <property type="entry name" value="HTH_TETR_2"/>
    <property type="match status" value="1"/>
</dbReference>
<gene>
    <name evidence="6" type="ORF">GCM10009775_10410</name>
</gene>
<evidence type="ECO:0000256" key="2">
    <source>
        <dbReference type="ARBA" id="ARBA00023125"/>
    </source>
</evidence>
<evidence type="ECO:0000256" key="4">
    <source>
        <dbReference type="PROSITE-ProRule" id="PRU00335"/>
    </source>
</evidence>